<keyword evidence="1" id="KW-0479">Metal-binding</keyword>
<dbReference type="Gene3D" id="3.30.160.60">
    <property type="entry name" value="Classic Zinc Finger"/>
    <property type="match status" value="3"/>
</dbReference>
<evidence type="ECO:0000256" key="4">
    <source>
        <dbReference type="ARBA" id="ARBA00022833"/>
    </source>
</evidence>
<dbReference type="InterPro" id="IPR036236">
    <property type="entry name" value="Znf_C2H2_sf"/>
</dbReference>
<proteinExistence type="predicted"/>
<evidence type="ECO:0000256" key="5">
    <source>
        <dbReference type="ARBA" id="ARBA00023242"/>
    </source>
</evidence>
<evidence type="ECO:0000259" key="8">
    <source>
        <dbReference type="PROSITE" id="PS50157"/>
    </source>
</evidence>
<evidence type="ECO:0000256" key="3">
    <source>
        <dbReference type="ARBA" id="ARBA00022771"/>
    </source>
</evidence>
<evidence type="ECO:0000256" key="2">
    <source>
        <dbReference type="ARBA" id="ARBA00022737"/>
    </source>
</evidence>
<keyword evidence="3 6" id="KW-0863">Zinc-finger</keyword>
<dbReference type="Pfam" id="PF00096">
    <property type="entry name" value="zf-C2H2"/>
    <property type="match status" value="2"/>
</dbReference>
<accession>A0ABY7EDX5</accession>
<evidence type="ECO:0000313" key="9">
    <source>
        <dbReference type="EMBL" id="WAR08227.1"/>
    </source>
</evidence>
<dbReference type="InterPro" id="IPR013087">
    <property type="entry name" value="Znf_C2H2_type"/>
</dbReference>
<feature type="domain" description="C2H2-type" evidence="8">
    <location>
        <begin position="260"/>
        <end position="289"/>
    </location>
</feature>
<dbReference type="SMART" id="SM00355">
    <property type="entry name" value="ZnF_C2H2"/>
    <property type="match status" value="3"/>
</dbReference>
<sequence>MSDPTQVLNARARHSPLYTPGGECVSDSVLNSNYVERSWMSVSVLDHANTPQVVAAKYLEIRLPTTVKFNEVLDFAGGNVYHCGIIDLDEGVRVADGASISGCHVRDTLGSVLLFPDTAQLLIALACLAYLSFLWLDSVNCESSLDVVEQTEVLKLSKISTMLVKPNGKRKLSSKVYWFLNLNVIQPSPTMSFKVDPGDQEDSNDGENNIDSSCFTHVSFESSNDCQNIYSFENSRSNTSLQSFCNYGIIENDGNECAGFKCDFTGCKRTYSTSGNLKTHQKTHKGEYMFVCNQSSCGKQFLTSYALRIHVRVHTKEKPFECKASGCEKQFNTVYRCVEDGCGKAFTVSHHLKSHKLVHTGKAFSTSHSLKNHLNKHGAQDLKQCTDAGITTLSGDKLLDFKSSQQEKNKNTITTGSKPMSRTCTETRPHAVTTTSTSVMSKVLPTVIKFPSNIQQQAARVIPIKKQIVNQSKLVPVTSHDNRAKTNQSECVEEHAHTCDDMHTDVPLSDNQCEGDTTSQAACVTQAMTDVALNVPTLASVPGNTAVSDQIETINEKGEKVLVQHYLLTSIITNTSTGKQTNQLITTPIMIPNNTEVSGDGMAPIQLVTNLYMGQQNVASETQNMAPDIKNVVPETQNLAQEIQNVAPQISLIHMVDPEDPYHPDATVGFPSMQVVDSSGNATCTAISSDTSKDKINISFVQKEGENDDEQIQVASSQGFEFVQQIDSLTDSSCIDACIDPHCQDKCSDYSSVVNDNKEFMLSNPVVDDLSLQGDDLDQNTAEMVLTLAASQELTEALSNI</sequence>
<name>A0ABY7EDX5_MYAAR</name>
<evidence type="ECO:0000256" key="7">
    <source>
        <dbReference type="SAM" id="MobiDB-lite"/>
    </source>
</evidence>
<keyword evidence="5" id="KW-0539">Nucleus</keyword>
<protein>
    <submittedName>
        <fullName evidence="9">MTF1-like protein</fullName>
    </submittedName>
</protein>
<evidence type="ECO:0000256" key="6">
    <source>
        <dbReference type="PROSITE-ProRule" id="PRU00042"/>
    </source>
</evidence>
<dbReference type="PROSITE" id="PS50157">
    <property type="entry name" value="ZINC_FINGER_C2H2_2"/>
    <property type="match status" value="3"/>
</dbReference>
<organism evidence="9 10">
    <name type="scientific">Mya arenaria</name>
    <name type="common">Soft-shell clam</name>
    <dbReference type="NCBI Taxonomy" id="6604"/>
    <lineage>
        <taxon>Eukaryota</taxon>
        <taxon>Metazoa</taxon>
        <taxon>Spiralia</taxon>
        <taxon>Lophotrochozoa</taxon>
        <taxon>Mollusca</taxon>
        <taxon>Bivalvia</taxon>
        <taxon>Autobranchia</taxon>
        <taxon>Heteroconchia</taxon>
        <taxon>Euheterodonta</taxon>
        <taxon>Imparidentia</taxon>
        <taxon>Neoheterodontei</taxon>
        <taxon>Myida</taxon>
        <taxon>Myoidea</taxon>
        <taxon>Myidae</taxon>
        <taxon>Mya</taxon>
    </lineage>
</organism>
<feature type="compositionally biased region" description="Polar residues" evidence="7">
    <location>
        <begin position="411"/>
        <end position="426"/>
    </location>
</feature>
<dbReference type="PANTHER" id="PTHR14003:SF23">
    <property type="entry name" value="ZINC FINGER PROTEIN 143"/>
    <property type="match status" value="1"/>
</dbReference>
<keyword evidence="4" id="KW-0862">Zinc</keyword>
<dbReference type="EMBL" id="CP111017">
    <property type="protein sequence ID" value="WAR08227.1"/>
    <property type="molecule type" value="Genomic_DNA"/>
</dbReference>
<feature type="domain" description="C2H2-type" evidence="8">
    <location>
        <begin position="290"/>
        <end position="319"/>
    </location>
</feature>
<dbReference type="Proteomes" id="UP001164746">
    <property type="component" value="Chromosome 6"/>
</dbReference>
<keyword evidence="10" id="KW-1185">Reference proteome</keyword>
<dbReference type="PROSITE" id="PS00028">
    <property type="entry name" value="ZINC_FINGER_C2H2_1"/>
    <property type="match status" value="3"/>
</dbReference>
<feature type="domain" description="C2H2-type" evidence="8">
    <location>
        <begin position="335"/>
        <end position="364"/>
    </location>
</feature>
<evidence type="ECO:0000256" key="1">
    <source>
        <dbReference type="ARBA" id="ARBA00022723"/>
    </source>
</evidence>
<feature type="region of interest" description="Disordered" evidence="7">
    <location>
        <begin position="405"/>
        <end position="432"/>
    </location>
</feature>
<keyword evidence="2" id="KW-0677">Repeat</keyword>
<dbReference type="SUPFAM" id="SSF57667">
    <property type="entry name" value="beta-beta-alpha zinc fingers"/>
    <property type="match status" value="2"/>
</dbReference>
<gene>
    <name evidence="9" type="ORF">MAR_018185</name>
</gene>
<reference evidence="9" key="1">
    <citation type="submission" date="2022-11" db="EMBL/GenBank/DDBJ databases">
        <title>Centuries of genome instability and evolution in soft-shell clam transmissible cancer (bioRxiv).</title>
        <authorList>
            <person name="Hart S.F.M."/>
            <person name="Yonemitsu M.A."/>
            <person name="Giersch R.M."/>
            <person name="Beal B.F."/>
            <person name="Arriagada G."/>
            <person name="Davis B.W."/>
            <person name="Ostrander E.A."/>
            <person name="Goff S.P."/>
            <person name="Metzger M.J."/>
        </authorList>
    </citation>
    <scope>NUCLEOTIDE SEQUENCE</scope>
    <source>
        <strain evidence="9">MELC-2E11</strain>
        <tissue evidence="9">Siphon/mantle</tissue>
    </source>
</reference>
<dbReference type="PANTHER" id="PTHR14003">
    <property type="entry name" value="TRANSCRIPTIONAL REPRESSOR PROTEIN YY"/>
    <property type="match status" value="1"/>
</dbReference>
<evidence type="ECO:0000313" key="10">
    <source>
        <dbReference type="Proteomes" id="UP001164746"/>
    </source>
</evidence>